<evidence type="ECO:0000259" key="10">
    <source>
        <dbReference type="Pfam" id="PF04290"/>
    </source>
</evidence>
<organism evidence="11 12">
    <name type="scientific">Hornefia porci</name>
    <dbReference type="NCBI Taxonomy" id="2652292"/>
    <lineage>
        <taxon>Bacteria</taxon>
        <taxon>Bacillati</taxon>
        <taxon>Bacillota</taxon>
        <taxon>Clostridia</taxon>
        <taxon>Peptostreptococcales</taxon>
        <taxon>Anaerovoracaceae</taxon>
        <taxon>Hornefia</taxon>
    </lineage>
</organism>
<accession>A0A1Q9JHE7</accession>
<evidence type="ECO:0000256" key="6">
    <source>
        <dbReference type="ARBA" id="ARBA00022989"/>
    </source>
</evidence>
<comment type="caution">
    <text evidence="11">The sequence shown here is derived from an EMBL/GenBank/DDBJ whole genome shotgun (WGS) entry which is preliminary data.</text>
</comment>
<evidence type="ECO:0000256" key="1">
    <source>
        <dbReference type="ARBA" id="ARBA00004429"/>
    </source>
</evidence>
<protein>
    <recommendedName>
        <fullName evidence="10">Tripartite ATP-independent periplasmic transporters DctQ component domain-containing protein</fullName>
    </recommendedName>
</protein>
<dbReference type="STRING" id="1261640.BHK98_05435"/>
<evidence type="ECO:0000256" key="5">
    <source>
        <dbReference type="ARBA" id="ARBA00022692"/>
    </source>
</evidence>
<evidence type="ECO:0000256" key="2">
    <source>
        <dbReference type="ARBA" id="ARBA00022448"/>
    </source>
</evidence>
<dbReference type="Pfam" id="PF04290">
    <property type="entry name" value="DctQ"/>
    <property type="match status" value="1"/>
</dbReference>
<name>A0A1Q9JHE7_9FIRM</name>
<evidence type="ECO:0000256" key="8">
    <source>
        <dbReference type="ARBA" id="ARBA00038436"/>
    </source>
</evidence>
<evidence type="ECO:0000256" key="4">
    <source>
        <dbReference type="ARBA" id="ARBA00022519"/>
    </source>
</evidence>
<feature type="domain" description="Tripartite ATP-independent periplasmic transporters DctQ component" evidence="10">
    <location>
        <begin position="32"/>
        <end position="153"/>
    </location>
</feature>
<dbReference type="EMBL" id="MJIE01000001">
    <property type="protein sequence ID" value="OLR55551.1"/>
    <property type="molecule type" value="Genomic_DNA"/>
</dbReference>
<feature type="transmembrane region" description="Helical" evidence="9">
    <location>
        <begin position="93"/>
        <end position="117"/>
    </location>
</feature>
<comment type="subcellular location">
    <subcellularLocation>
        <location evidence="1">Cell inner membrane</location>
        <topology evidence="1">Multi-pass membrane protein</topology>
    </subcellularLocation>
</comment>
<keyword evidence="6 9" id="KW-1133">Transmembrane helix</keyword>
<feature type="transmembrane region" description="Helical" evidence="9">
    <location>
        <begin position="129"/>
        <end position="151"/>
    </location>
</feature>
<keyword evidence="4" id="KW-0997">Cell inner membrane</keyword>
<dbReference type="OrthoDB" id="9814265at2"/>
<keyword evidence="12" id="KW-1185">Reference proteome</keyword>
<dbReference type="InterPro" id="IPR055348">
    <property type="entry name" value="DctQ"/>
</dbReference>
<dbReference type="InterPro" id="IPR007387">
    <property type="entry name" value="TRAP_DctQ"/>
</dbReference>
<keyword evidence="2" id="KW-0813">Transport</keyword>
<proteinExistence type="inferred from homology"/>
<reference evidence="11 12" key="1">
    <citation type="journal article" date="2016" name="Appl. Environ. Microbiol.">
        <title>Function and Phylogeny of Bacterial Butyryl Coenzyme A:Acetate Transferases and Their Diversity in the Proximal Colon of Swine.</title>
        <authorList>
            <person name="Trachsel J."/>
            <person name="Bayles D.O."/>
            <person name="Looft T."/>
            <person name="Levine U.Y."/>
            <person name="Allen H.K."/>
        </authorList>
    </citation>
    <scope>NUCLEOTIDE SEQUENCE [LARGE SCALE GENOMIC DNA]</scope>
    <source>
        <strain evidence="11 12">68-3-10</strain>
    </source>
</reference>
<dbReference type="PANTHER" id="PTHR35011">
    <property type="entry name" value="2,3-DIKETO-L-GULONATE TRAP TRANSPORTER SMALL PERMEASE PROTEIN YIAM"/>
    <property type="match status" value="1"/>
</dbReference>
<keyword evidence="5 9" id="KW-0812">Transmembrane</keyword>
<keyword evidence="3" id="KW-1003">Cell membrane</keyword>
<sequence>MLEKKTRLYEKPMPLMKFFSIVCALVMLFNFVLITCDVFMRFVFKSPIQGATEIVTMLMAWVAYAGLAYTMSQNRHMQLGAVYDKLHGRKKHIMSFIIYAIATFMFCIFVVASWKIFWVSWEIREKAVAAVTVYVFIGKFGTFVGWTLLAIQSAFMMVYSIQGIRDPENVEPIGIVSEIPDEDELSAFEKEGEKR</sequence>
<comment type="similarity">
    <text evidence="8">Belongs to the TRAP transporter small permease family.</text>
</comment>
<feature type="transmembrane region" description="Helical" evidence="9">
    <location>
        <begin position="21"/>
        <end position="42"/>
    </location>
</feature>
<feature type="transmembrane region" description="Helical" evidence="9">
    <location>
        <begin position="54"/>
        <end position="72"/>
    </location>
</feature>
<evidence type="ECO:0000256" key="9">
    <source>
        <dbReference type="SAM" id="Phobius"/>
    </source>
</evidence>
<keyword evidence="7 9" id="KW-0472">Membrane</keyword>
<dbReference type="RefSeq" id="WP_075712544.1">
    <property type="nucleotide sequence ID" value="NZ_MJIE01000001.1"/>
</dbReference>
<gene>
    <name evidence="11" type="ORF">BHK98_05435</name>
</gene>
<dbReference type="Proteomes" id="UP000187404">
    <property type="component" value="Unassembled WGS sequence"/>
</dbReference>
<dbReference type="GO" id="GO:0005886">
    <property type="term" value="C:plasma membrane"/>
    <property type="evidence" value="ECO:0007669"/>
    <property type="project" value="UniProtKB-SubCell"/>
</dbReference>
<evidence type="ECO:0000256" key="3">
    <source>
        <dbReference type="ARBA" id="ARBA00022475"/>
    </source>
</evidence>
<evidence type="ECO:0000313" key="12">
    <source>
        <dbReference type="Proteomes" id="UP000187404"/>
    </source>
</evidence>
<evidence type="ECO:0000313" key="11">
    <source>
        <dbReference type="EMBL" id="OLR55551.1"/>
    </source>
</evidence>
<evidence type="ECO:0000256" key="7">
    <source>
        <dbReference type="ARBA" id="ARBA00023136"/>
    </source>
</evidence>
<dbReference type="AlphaFoldDB" id="A0A1Q9JHE7"/>